<dbReference type="EMBL" id="WVUH01000359">
    <property type="protein sequence ID" value="MBO4209851.1"/>
    <property type="molecule type" value="Genomic_DNA"/>
</dbReference>
<dbReference type="RefSeq" id="WP_208816822.1">
    <property type="nucleotide sequence ID" value="NZ_WVUH01000359.1"/>
</dbReference>
<comment type="caution">
    <text evidence="2">The sequence shown here is derived from an EMBL/GenBank/DDBJ whole genome shotgun (WGS) entry which is preliminary data.</text>
</comment>
<evidence type="ECO:0000313" key="2">
    <source>
        <dbReference type="EMBL" id="MBO4209851.1"/>
    </source>
</evidence>
<gene>
    <name evidence="2" type="ORF">GSF22_28240</name>
</gene>
<keyword evidence="1" id="KW-0812">Transmembrane</keyword>
<evidence type="ECO:0000313" key="3">
    <source>
        <dbReference type="Proteomes" id="UP000823521"/>
    </source>
</evidence>
<name>A0ABS3VZ70_MICEH</name>
<evidence type="ECO:0000256" key="1">
    <source>
        <dbReference type="SAM" id="Phobius"/>
    </source>
</evidence>
<reference evidence="2 3" key="1">
    <citation type="submission" date="2019-12" db="EMBL/GenBank/DDBJ databases">
        <title>Whole genome sequencing of endophytic Actinobacterium Micromonospora sp. MPMI6T.</title>
        <authorList>
            <person name="Evv R."/>
            <person name="Podile A.R."/>
        </authorList>
    </citation>
    <scope>NUCLEOTIDE SEQUENCE [LARGE SCALE GENOMIC DNA]</scope>
    <source>
        <strain evidence="2 3">MPMI6</strain>
    </source>
</reference>
<proteinExistence type="predicted"/>
<sequence>MEYGGSTARRLLGVLVGGALVGAVLAIAGAVTVPALHDRSQQQLDDRARREVDRRAHLVRSDLLNTAAQASGATSTVPPARFRQAAERTGGVRVLRLEPDRDGLRLLFEVRVVKTGTTLFGYQQSRVVSCYQQTVPGGPAEAVRETPCPPAEP</sequence>
<dbReference type="Proteomes" id="UP000823521">
    <property type="component" value="Unassembled WGS sequence"/>
</dbReference>
<keyword evidence="3" id="KW-1185">Reference proteome</keyword>
<accession>A0ABS3VZ70</accession>
<keyword evidence="1" id="KW-0472">Membrane</keyword>
<protein>
    <submittedName>
        <fullName evidence="2">Uncharacterized protein</fullName>
    </submittedName>
</protein>
<feature type="transmembrane region" description="Helical" evidence="1">
    <location>
        <begin position="12"/>
        <end position="36"/>
    </location>
</feature>
<organism evidence="2 3">
    <name type="scientific">Micromonospora echinofusca</name>
    <dbReference type="NCBI Taxonomy" id="47858"/>
    <lineage>
        <taxon>Bacteria</taxon>
        <taxon>Bacillati</taxon>
        <taxon>Actinomycetota</taxon>
        <taxon>Actinomycetes</taxon>
        <taxon>Micromonosporales</taxon>
        <taxon>Micromonosporaceae</taxon>
        <taxon>Micromonospora</taxon>
    </lineage>
</organism>
<keyword evidence="1" id="KW-1133">Transmembrane helix</keyword>